<proteinExistence type="predicted"/>
<keyword evidence="2" id="KW-1185">Reference proteome</keyword>
<protein>
    <submittedName>
        <fullName evidence="1">Uncharacterized protein</fullName>
    </submittedName>
</protein>
<comment type="caution">
    <text evidence="1">The sequence shown here is derived from an EMBL/GenBank/DDBJ whole genome shotgun (WGS) entry which is preliminary data.</text>
</comment>
<organism evidence="1 2">
    <name type="scientific">Trichonephila clavata</name>
    <name type="common">Joro spider</name>
    <name type="synonym">Nephila clavata</name>
    <dbReference type="NCBI Taxonomy" id="2740835"/>
    <lineage>
        <taxon>Eukaryota</taxon>
        <taxon>Metazoa</taxon>
        <taxon>Ecdysozoa</taxon>
        <taxon>Arthropoda</taxon>
        <taxon>Chelicerata</taxon>
        <taxon>Arachnida</taxon>
        <taxon>Araneae</taxon>
        <taxon>Araneomorphae</taxon>
        <taxon>Entelegynae</taxon>
        <taxon>Araneoidea</taxon>
        <taxon>Nephilidae</taxon>
        <taxon>Trichonephila</taxon>
    </lineage>
</organism>
<dbReference type="Proteomes" id="UP000887116">
    <property type="component" value="Unassembled WGS sequence"/>
</dbReference>
<reference evidence="1" key="1">
    <citation type="submission" date="2020-07" db="EMBL/GenBank/DDBJ databases">
        <title>Multicomponent nature underlies the extraordinary mechanical properties of spider dragline silk.</title>
        <authorList>
            <person name="Kono N."/>
            <person name="Nakamura H."/>
            <person name="Mori M."/>
            <person name="Yoshida Y."/>
            <person name="Ohtoshi R."/>
            <person name="Malay A.D."/>
            <person name="Moran D.A.P."/>
            <person name="Tomita M."/>
            <person name="Numata K."/>
            <person name="Arakawa K."/>
        </authorList>
    </citation>
    <scope>NUCLEOTIDE SEQUENCE</scope>
</reference>
<evidence type="ECO:0000313" key="2">
    <source>
        <dbReference type="Proteomes" id="UP000887116"/>
    </source>
</evidence>
<gene>
    <name evidence="1" type="ORF">TNCT_396071</name>
</gene>
<sequence>MDVNVMPGDVPDEPYFQGLIPLKVYRADFLGLLHIKWDAPSNSPHDRGCRKTVVVVGIRGRYCRDRNLNYAAKDPFCKEAGAR</sequence>
<dbReference type="AlphaFoldDB" id="A0A8X6LUH5"/>
<evidence type="ECO:0000313" key="1">
    <source>
        <dbReference type="EMBL" id="GFR23441.1"/>
    </source>
</evidence>
<accession>A0A8X6LUH5</accession>
<name>A0A8X6LUH5_TRICU</name>
<dbReference type="EMBL" id="BMAO01028292">
    <property type="protein sequence ID" value="GFR23441.1"/>
    <property type="molecule type" value="Genomic_DNA"/>
</dbReference>